<dbReference type="InterPro" id="IPR000182">
    <property type="entry name" value="GNAT_dom"/>
</dbReference>
<evidence type="ECO:0000259" key="3">
    <source>
        <dbReference type="PROSITE" id="PS51186"/>
    </source>
</evidence>
<keyword evidence="1" id="KW-0808">Transferase</keyword>
<dbReference type="AlphaFoldDB" id="A0A9P4I0Y4"/>
<comment type="caution">
    <text evidence="4">The sequence shown here is derived from an EMBL/GenBank/DDBJ whole genome shotgun (WGS) entry which is preliminary data.</text>
</comment>
<keyword evidence="2" id="KW-0012">Acyltransferase</keyword>
<evidence type="ECO:0000313" key="4">
    <source>
        <dbReference type="EMBL" id="KAF2091454.1"/>
    </source>
</evidence>
<dbReference type="PANTHER" id="PTHR10908">
    <property type="entry name" value="SEROTONIN N-ACETYLTRANSFERASE"/>
    <property type="match status" value="1"/>
</dbReference>
<gene>
    <name evidence="4" type="ORF">K490DRAFT_32515</name>
</gene>
<dbReference type="SUPFAM" id="SSF55729">
    <property type="entry name" value="Acyl-CoA N-acyltransferases (Nat)"/>
    <property type="match status" value="1"/>
</dbReference>
<dbReference type="Gene3D" id="3.40.630.30">
    <property type="match status" value="1"/>
</dbReference>
<keyword evidence="5" id="KW-1185">Reference proteome</keyword>
<dbReference type="InterPro" id="IPR051635">
    <property type="entry name" value="SNAT-like"/>
</dbReference>
<dbReference type="EMBL" id="ML978711">
    <property type="protein sequence ID" value="KAF2091454.1"/>
    <property type="molecule type" value="Genomic_DNA"/>
</dbReference>
<dbReference type="GO" id="GO:0005737">
    <property type="term" value="C:cytoplasm"/>
    <property type="evidence" value="ECO:0007669"/>
    <property type="project" value="TreeGrafter"/>
</dbReference>
<proteinExistence type="predicted"/>
<dbReference type="CDD" id="cd04301">
    <property type="entry name" value="NAT_SF"/>
    <property type="match status" value="1"/>
</dbReference>
<dbReference type="PROSITE" id="PS51186">
    <property type="entry name" value="GNAT"/>
    <property type="match status" value="1"/>
</dbReference>
<dbReference type="Pfam" id="PF13673">
    <property type="entry name" value="Acetyltransf_10"/>
    <property type="match status" value="1"/>
</dbReference>
<name>A0A9P4I0Y4_9PEZI</name>
<evidence type="ECO:0000256" key="1">
    <source>
        <dbReference type="ARBA" id="ARBA00022679"/>
    </source>
</evidence>
<dbReference type="Proteomes" id="UP000799776">
    <property type="component" value="Unassembled WGS sequence"/>
</dbReference>
<dbReference type="GO" id="GO:0004059">
    <property type="term" value="F:aralkylamine N-acetyltransferase activity"/>
    <property type="evidence" value="ECO:0007669"/>
    <property type="project" value="TreeGrafter"/>
</dbReference>
<evidence type="ECO:0000313" key="5">
    <source>
        <dbReference type="Proteomes" id="UP000799776"/>
    </source>
</evidence>
<dbReference type="OrthoDB" id="30840at2759"/>
<protein>
    <submittedName>
        <fullName evidence="4">Acyl-CoA N-acyltransferase</fullName>
    </submittedName>
</protein>
<organism evidence="4 5">
    <name type="scientific">Saccharata proteae CBS 121410</name>
    <dbReference type="NCBI Taxonomy" id="1314787"/>
    <lineage>
        <taxon>Eukaryota</taxon>
        <taxon>Fungi</taxon>
        <taxon>Dikarya</taxon>
        <taxon>Ascomycota</taxon>
        <taxon>Pezizomycotina</taxon>
        <taxon>Dothideomycetes</taxon>
        <taxon>Dothideomycetes incertae sedis</taxon>
        <taxon>Botryosphaeriales</taxon>
        <taxon>Saccharataceae</taxon>
        <taxon>Saccharata</taxon>
    </lineage>
</organism>
<accession>A0A9P4I0Y4</accession>
<dbReference type="PANTHER" id="PTHR10908:SF0">
    <property type="entry name" value="SEROTONIN N-ACETYLTRANSFERASE"/>
    <property type="match status" value="1"/>
</dbReference>
<sequence length="223" mass="24462">MQKGQKRDELHPYTATLTHSHLASCCALEDAAFPAGQRGSREKFEYRLTTCGELSMGLFTSSTDHSSAATAATATVVDSAEPDRKELLLAMVVATKTRNILVTDADMTVPDDWRSRPSIISDEEPVVGHQEDGRTIAIHSLAVEPSHQRRGLGRTLLKAYIQRVQASDIADRISILTYERLIPFYEALGFEKRGASKAEYGGGGWIDMVIGFLPSCPRLSSSY</sequence>
<evidence type="ECO:0000256" key="2">
    <source>
        <dbReference type="ARBA" id="ARBA00023315"/>
    </source>
</evidence>
<feature type="domain" description="N-acetyltransferase" evidence="3">
    <location>
        <begin position="75"/>
        <end position="213"/>
    </location>
</feature>
<dbReference type="InterPro" id="IPR016181">
    <property type="entry name" value="Acyl_CoA_acyltransferase"/>
</dbReference>
<reference evidence="4" key="1">
    <citation type="journal article" date="2020" name="Stud. Mycol.">
        <title>101 Dothideomycetes genomes: a test case for predicting lifestyles and emergence of pathogens.</title>
        <authorList>
            <person name="Haridas S."/>
            <person name="Albert R."/>
            <person name="Binder M."/>
            <person name="Bloem J."/>
            <person name="Labutti K."/>
            <person name="Salamov A."/>
            <person name="Andreopoulos B."/>
            <person name="Baker S."/>
            <person name="Barry K."/>
            <person name="Bills G."/>
            <person name="Bluhm B."/>
            <person name="Cannon C."/>
            <person name="Castanera R."/>
            <person name="Culley D."/>
            <person name="Daum C."/>
            <person name="Ezra D."/>
            <person name="Gonzalez J."/>
            <person name="Henrissat B."/>
            <person name="Kuo A."/>
            <person name="Liang C."/>
            <person name="Lipzen A."/>
            <person name="Lutzoni F."/>
            <person name="Magnuson J."/>
            <person name="Mondo S."/>
            <person name="Nolan M."/>
            <person name="Ohm R."/>
            <person name="Pangilinan J."/>
            <person name="Park H.-J."/>
            <person name="Ramirez L."/>
            <person name="Alfaro M."/>
            <person name="Sun H."/>
            <person name="Tritt A."/>
            <person name="Yoshinaga Y."/>
            <person name="Zwiers L.-H."/>
            <person name="Turgeon B."/>
            <person name="Goodwin S."/>
            <person name="Spatafora J."/>
            <person name="Crous P."/>
            <person name="Grigoriev I."/>
        </authorList>
    </citation>
    <scope>NUCLEOTIDE SEQUENCE</scope>
    <source>
        <strain evidence="4">CBS 121410</strain>
    </source>
</reference>